<dbReference type="EMBL" id="LJCR01003204">
    <property type="protein sequence ID" value="KPV47821.1"/>
    <property type="molecule type" value="Genomic_DNA"/>
</dbReference>
<dbReference type="PANTHER" id="PTHR10381:SF70">
    <property type="entry name" value="ATP-DEPENDENT CLP PROTEASE PROTEOLYTIC SUBUNIT"/>
    <property type="match status" value="1"/>
</dbReference>
<comment type="similarity">
    <text evidence="1 6">Belongs to the peptidase S14 family.</text>
</comment>
<dbReference type="PANTHER" id="PTHR10381">
    <property type="entry name" value="ATP-DEPENDENT CLP PROTEASE PROTEOLYTIC SUBUNIT"/>
    <property type="match status" value="1"/>
</dbReference>
<name>A0A0N8PQR0_9CHLR</name>
<dbReference type="Proteomes" id="UP000050509">
    <property type="component" value="Unassembled WGS sequence"/>
</dbReference>
<evidence type="ECO:0000313" key="7">
    <source>
        <dbReference type="EMBL" id="KPV47821.1"/>
    </source>
</evidence>
<evidence type="ECO:0000256" key="4">
    <source>
        <dbReference type="ARBA" id="ARBA00022801"/>
    </source>
</evidence>
<protein>
    <recommendedName>
        <fullName evidence="6">ATP-dependent Clp protease proteolytic subunit</fullName>
    </recommendedName>
</protein>
<evidence type="ECO:0000313" key="8">
    <source>
        <dbReference type="Proteomes" id="UP000050509"/>
    </source>
</evidence>
<evidence type="ECO:0000256" key="3">
    <source>
        <dbReference type="ARBA" id="ARBA00022670"/>
    </source>
</evidence>
<evidence type="ECO:0000256" key="6">
    <source>
        <dbReference type="RuleBase" id="RU003567"/>
    </source>
</evidence>
<keyword evidence="8" id="KW-1185">Reference proteome</keyword>
<reference evidence="7 8" key="1">
    <citation type="submission" date="2015-09" db="EMBL/GenBank/DDBJ databases">
        <title>Draft genome sequence of Kouleothrix aurantiaca JCM 19913.</title>
        <authorList>
            <person name="Hemp J."/>
        </authorList>
    </citation>
    <scope>NUCLEOTIDE SEQUENCE [LARGE SCALE GENOMIC DNA]</scope>
    <source>
        <strain evidence="7 8">COM-B</strain>
    </source>
</reference>
<dbReference type="GO" id="GO:0004252">
    <property type="term" value="F:serine-type endopeptidase activity"/>
    <property type="evidence" value="ECO:0007669"/>
    <property type="project" value="InterPro"/>
</dbReference>
<dbReference type="GO" id="GO:0009368">
    <property type="term" value="C:endopeptidase Clp complex"/>
    <property type="evidence" value="ECO:0007669"/>
    <property type="project" value="TreeGrafter"/>
</dbReference>
<dbReference type="SUPFAM" id="SSF52096">
    <property type="entry name" value="ClpP/crotonase"/>
    <property type="match status" value="1"/>
</dbReference>
<dbReference type="Gene3D" id="3.90.226.10">
    <property type="entry name" value="2-enoyl-CoA Hydratase, Chain A, domain 1"/>
    <property type="match status" value="1"/>
</dbReference>
<dbReference type="Pfam" id="PF00574">
    <property type="entry name" value="CLP_protease"/>
    <property type="match status" value="1"/>
</dbReference>
<keyword evidence="2" id="KW-0963">Cytoplasm</keyword>
<dbReference type="CDD" id="cd07017">
    <property type="entry name" value="S14_ClpP_2"/>
    <property type="match status" value="1"/>
</dbReference>
<sequence>YDTMQLIAPDVNTVCIGMAGSMATVLLAGGAPGKRYALPNSTVHFHPASSGMEGSAPDIERAVNELLRLQRVTSELVGKGAGKTAEQIERDFNRDKFLTAQEAKEYGLIDHILDRSAG</sequence>
<keyword evidence="3 7" id="KW-0645">Protease</keyword>
<feature type="non-terminal residue" evidence="7">
    <location>
        <position position="1"/>
    </location>
</feature>
<dbReference type="GO" id="GO:0051117">
    <property type="term" value="F:ATPase binding"/>
    <property type="evidence" value="ECO:0007669"/>
    <property type="project" value="TreeGrafter"/>
</dbReference>
<dbReference type="InterPro" id="IPR029045">
    <property type="entry name" value="ClpP/crotonase-like_dom_sf"/>
</dbReference>
<dbReference type="AlphaFoldDB" id="A0A0N8PQR0"/>
<evidence type="ECO:0000256" key="2">
    <source>
        <dbReference type="ARBA" id="ARBA00022490"/>
    </source>
</evidence>
<evidence type="ECO:0000256" key="5">
    <source>
        <dbReference type="ARBA" id="ARBA00022825"/>
    </source>
</evidence>
<dbReference type="PRINTS" id="PR00127">
    <property type="entry name" value="CLPPROTEASEP"/>
</dbReference>
<dbReference type="PATRIC" id="fig|186479.3.peg.6689"/>
<dbReference type="InterPro" id="IPR023562">
    <property type="entry name" value="ClpP/TepA"/>
</dbReference>
<keyword evidence="5" id="KW-0720">Serine protease</keyword>
<proteinExistence type="inferred from homology"/>
<dbReference type="GO" id="GO:0004176">
    <property type="term" value="F:ATP-dependent peptidase activity"/>
    <property type="evidence" value="ECO:0007669"/>
    <property type="project" value="InterPro"/>
</dbReference>
<gene>
    <name evidence="7" type="ORF">SE17_41375</name>
</gene>
<dbReference type="InterPro" id="IPR001907">
    <property type="entry name" value="ClpP"/>
</dbReference>
<evidence type="ECO:0000256" key="1">
    <source>
        <dbReference type="ARBA" id="ARBA00007039"/>
    </source>
</evidence>
<accession>A0A0N8PQR0</accession>
<keyword evidence="4" id="KW-0378">Hydrolase</keyword>
<dbReference type="GO" id="GO:0006515">
    <property type="term" value="P:protein quality control for misfolded or incompletely synthesized proteins"/>
    <property type="evidence" value="ECO:0007669"/>
    <property type="project" value="TreeGrafter"/>
</dbReference>
<organism evidence="7 8">
    <name type="scientific">Kouleothrix aurantiaca</name>
    <dbReference type="NCBI Taxonomy" id="186479"/>
    <lineage>
        <taxon>Bacteria</taxon>
        <taxon>Bacillati</taxon>
        <taxon>Chloroflexota</taxon>
        <taxon>Chloroflexia</taxon>
        <taxon>Chloroflexales</taxon>
        <taxon>Roseiflexineae</taxon>
        <taxon>Roseiflexaceae</taxon>
        <taxon>Kouleothrix</taxon>
    </lineage>
</organism>
<comment type="caution">
    <text evidence="7">The sequence shown here is derived from an EMBL/GenBank/DDBJ whole genome shotgun (WGS) entry which is preliminary data.</text>
</comment>